<dbReference type="NCBIfam" id="TIGR01681">
    <property type="entry name" value="HAD-SF-IIIC"/>
    <property type="match status" value="1"/>
</dbReference>
<dbReference type="NCBIfam" id="TIGR01689">
    <property type="entry name" value="EcbF-BcbF"/>
    <property type="match status" value="1"/>
</dbReference>
<evidence type="ECO:0000313" key="1">
    <source>
        <dbReference type="EMBL" id="AHG84813.1"/>
    </source>
</evidence>
<dbReference type="InterPro" id="IPR036412">
    <property type="entry name" value="HAD-like_sf"/>
</dbReference>
<dbReference type="EMBL" id="CP006955">
    <property type="protein sequence ID" value="AHG84813.1"/>
    <property type="molecule type" value="Genomic_DNA"/>
</dbReference>
<keyword evidence="2" id="KW-1185">Reference proteome</keyword>
<dbReference type="InterPro" id="IPR023214">
    <property type="entry name" value="HAD_sf"/>
</dbReference>
<dbReference type="Proteomes" id="UP000019092">
    <property type="component" value="Chromosome"/>
</dbReference>
<organism evidence="1 2">
    <name type="scientific">Bibersteinia trehalosi USDA-ARS-USMARC-189</name>
    <dbReference type="NCBI Taxonomy" id="1263831"/>
    <lineage>
        <taxon>Bacteria</taxon>
        <taxon>Pseudomonadati</taxon>
        <taxon>Pseudomonadota</taxon>
        <taxon>Gammaproteobacteria</taxon>
        <taxon>Pasteurellales</taxon>
        <taxon>Pasteurellaceae</taxon>
        <taxon>Bibersteinia</taxon>
    </lineage>
</organism>
<accession>A0ABN4C5V2</accession>
<dbReference type="InterPro" id="IPR010039">
    <property type="entry name" value="EcbF_BcbF"/>
</dbReference>
<reference evidence="1 2" key="1">
    <citation type="submission" date="2013-12" db="EMBL/GenBank/DDBJ databases">
        <title>Annotation of the Bibersteinia trehalosi USDA-ARS-USMARC-189 complete genome.</title>
        <authorList>
            <person name="Harhay G.P."/>
            <person name="McVey S."/>
            <person name="Clawson M.L."/>
            <person name="Bono J."/>
            <person name="Heaton M.P."/>
            <person name="Chitko-Mckown C.G."/>
            <person name="Harhay D.M."/>
            <person name="Smith T.P.L."/>
        </authorList>
    </citation>
    <scope>NUCLEOTIDE SEQUENCE [LARGE SCALE GENOMIC DNA]</scope>
    <source>
        <strain evidence="1 2">USDA-ARS-USMARC-189</strain>
    </source>
</reference>
<name>A0ABN4C5V2_BIBTR</name>
<dbReference type="Gene3D" id="3.40.50.1000">
    <property type="entry name" value="HAD superfamily/HAD-like"/>
    <property type="match status" value="1"/>
</dbReference>
<sequence>MDLDNTITLTENGDYQNAKPIEDVIKRLHEYKSQGFEIVISSSRNMRTYEGNIGKINVNTLPVIMDWLNRHNVPYDEIYIGKPWCGHDGFYVDDRALRPDEFVNLSYDEIRKLTKMDGEYDSN</sequence>
<dbReference type="InterPro" id="IPR010033">
    <property type="entry name" value="HAD_SF_ppase_IIIC"/>
</dbReference>
<evidence type="ECO:0000313" key="2">
    <source>
        <dbReference type="Proteomes" id="UP000019092"/>
    </source>
</evidence>
<dbReference type="SUPFAM" id="SSF56784">
    <property type="entry name" value="HAD-like"/>
    <property type="match status" value="1"/>
</dbReference>
<protein>
    <submittedName>
        <fullName evidence="1">WcnH</fullName>
    </submittedName>
</protein>
<gene>
    <name evidence="1" type="ORF">F543_19520</name>
</gene>
<proteinExistence type="predicted"/>